<evidence type="ECO:0000256" key="2">
    <source>
        <dbReference type="SAM" id="SignalP"/>
    </source>
</evidence>
<feature type="signal peptide" evidence="2">
    <location>
        <begin position="1"/>
        <end position="20"/>
    </location>
</feature>
<proteinExistence type="predicted"/>
<gene>
    <name evidence="3" type="ORF">QF025_003859</name>
</gene>
<dbReference type="AlphaFoldDB" id="A0ABD5CMI0"/>
<dbReference type="EMBL" id="JAVIZN010000002">
    <property type="protein sequence ID" value="MDR6205139.1"/>
    <property type="molecule type" value="Genomic_DNA"/>
</dbReference>
<dbReference type="Proteomes" id="UP001245184">
    <property type="component" value="Unassembled WGS sequence"/>
</dbReference>
<evidence type="ECO:0000256" key="1">
    <source>
        <dbReference type="SAM" id="MobiDB-lite"/>
    </source>
</evidence>
<evidence type="ECO:0000313" key="4">
    <source>
        <dbReference type="Proteomes" id="UP001245184"/>
    </source>
</evidence>
<reference evidence="3 4" key="1">
    <citation type="submission" date="2023-08" db="EMBL/GenBank/DDBJ databases">
        <title>Genome sequencing of plant associated microbes to promote plant fitness in Sorghum bicolor and Oryza sativa.</title>
        <authorList>
            <person name="Coleman-Derr D."/>
        </authorList>
    </citation>
    <scope>NUCLEOTIDE SEQUENCE [LARGE SCALE GENOMIC DNA]</scope>
    <source>
        <strain evidence="3 4">SLBN-33</strain>
    </source>
</reference>
<dbReference type="RefSeq" id="WP_029967107.1">
    <property type="nucleotide sequence ID" value="NZ_ATXV01000002.1"/>
</dbReference>
<feature type="region of interest" description="Disordered" evidence="1">
    <location>
        <begin position="101"/>
        <end position="120"/>
    </location>
</feature>
<organism evidence="3 4">
    <name type="scientific">Paraburkholderia graminis</name>
    <dbReference type="NCBI Taxonomy" id="60548"/>
    <lineage>
        <taxon>Bacteria</taxon>
        <taxon>Pseudomonadati</taxon>
        <taxon>Pseudomonadota</taxon>
        <taxon>Betaproteobacteria</taxon>
        <taxon>Burkholderiales</taxon>
        <taxon>Burkholderiaceae</taxon>
        <taxon>Paraburkholderia</taxon>
    </lineage>
</organism>
<keyword evidence="2" id="KW-0732">Signal</keyword>
<protein>
    <submittedName>
        <fullName evidence="3">Uncharacterized protein</fullName>
    </submittedName>
</protein>
<feature type="chain" id="PRO_5044875157" evidence="2">
    <location>
        <begin position="21"/>
        <end position="203"/>
    </location>
</feature>
<evidence type="ECO:0000313" key="3">
    <source>
        <dbReference type="EMBL" id="MDR6205139.1"/>
    </source>
</evidence>
<comment type="caution">
    <text evidence="3">The sequence shown here is derived from an EMBL/GenBank/DDBJ whole genome shotgun (WGS) entry which is preliminary data.</text>
</comment>
<feature type="region of interest" description="Disordered" evidence="1">
    <location>
        <begin position="131"/>
        <end position="153"/>
    </location>
</feature>
<accession>A0ABD5CMI0</accession>
<sequence length="203" mass="20775">MKSHLIFAMLTLAAVTGANALAAAPPASVWAGEPGAVSATSSVSAPALLQWSGAIPLSTAGGEKCLLVARRQSHIVAIELSPLLVGPGVIGWAPNGIGTSTASSEQANAATARDGNPPRFSNPATAAITASNHAMPRQSVTPETFSKSGSWRNSSVEADRKAAAAKESVEVVTVKGKTYRTYGHFKTAPKEVPTAVSEEKVCQ</sequence>
<name>A0ABD5CMI0_9BURK</name>